<dbReference type="InterPro" id="IPR027038">
    <property type="entry name" value="RanGap"/>
</dbReference>
<keyword evidence="5" id="KW-1185">Reference proteome</keyword>
<dbReference type="PROSITE" id="PS50011">
    <property type="entry name" value="PROTEIN_KINASE_DOM"/>
    <property type="match status" value="1"/>
</dbReference>
<dbReference type="PANTHER" id="PTHR24113:SF12">
    <property type="entry name" value="RAN GTPASE-ACTIVATING PROTEIN 1"/>
    <property type="match status" value="1"/>
</dbReference>
<dbReference type="OrthoDB" id="293301at2759"/>
<dbReference type="EMBL" id="CAJJDP010000104">
    <property type="protein sequence ID" value="CAD8193302.1"/>
    <property type="molecule type" value="Genomic_DNA"/>
</dbReference>
<dbReference type="Pfam" id="PF13516">
    <property type="entry name" value="LRR_6"/>
    <property type="match status" value="1"/>
</dbReference>
<dbReference type="GO" id="GO:0006913">
    <property type="term" value="P:nucleocytoplasmic transport"/>
    <property type="evidence" value="ECO:0007669"/>
    <property type="project" value="TreeGrafter"/>
</dbReference>
<dbReference type="InterPro" id="IPR001611">
    <property type="entry name" value="Leu-rich_rpt"/>
</dbReference>
<proteinExistence type="predicted"/>
<evidence type="ECO:0000259" key="3">
    <source>
        <dbReference type="PROSITE" id="PS50011"/>
    </source>
</evidence>
<gene>
    <name evidence="4" type="ORF">POCTA_138.1.T1040077</name>
</gene>
<dbReference type="Proteomes" id="UP000683925">
    <property type="component" value="Unassembled WGS sequence"/>
</dbReference>
<dbReference type="InterPro" id="IPR008271">
    <property type="entry name" value="Ser/Thr_kinase_AS"/>
</dbReference>
<protein>
    <recommendedName>
        <fullName evidence="3">Protein kinase domain-containing protein</fullName>
    </recommendedName>
</protein>
<dbReference type="InterPro" id="IPR000719">
    <property type="entry name" value="Prot_kinase_dom"/>
</dbReference>
<evidence type="ECO:0000256" key="1">
    <source>
        <dbReference type="ARBA" id="ARBA00022614"/>
    </source>
</evidence>
<feature type="domain" description="Protein kinase" evidence="3">
    <location>
        <begin position="46"/>
        <end position="333"/>
    </location>
</feature>
<dbReference type="SMART" id="SM00220">
    <property type="entry name" value="S_TKc"/>
    <property type="match status" value="1"/>
</dbReference>
<keyword evidence="1" id="KW-0433">Leucine-rich repeat</keyword>
<sequence>MQLIIAYELWFDQVNRFNQSDWANFDLSKLQNQILILHFIIMLPGEYKYLSIIARTWNEVYMAENVISKQKCCIKQVLIDSSLKERFSLEIQILQKIKTNPHPNIIAFEDSFYYEKVTTQDKSITFGCIVMELGITNLSQYIKSKKQSDPDFKFKEQDVANFYVSMIKAHTHLQEMKIAHRDIKPENIILVNDENLIFKVCDVGFGTEIIDEESRSRTIGGTIGYQSPEIYAAFKRRKPQAKYNPYKSDVFSLGLVFLLFATTQVISKQQREELFDDERKLNNYLKVLRRKIKETYPRIKGISKILKLMLEVSPDERYDFIQLNEIIHERAYLEVKQPAKINHQHLQSITQFEKFQLDIKNKEDVQLDLNGMQNKSQEEQLKVLEAIAQQVKNFQMVTLQIKLEMSNLNVKTVAPLEKILSRALNLKELSLQFWNNRLGNLGLLMLSKAIMKMVGLKRLNLEVSSNMLSDEGINNSLPLLENLVQMEELRLDFGLNHLPIECCEAFFTVICAMPKLKKLDLNLESNYMNQVLSKMVNQSLKKLPNLTHLIINFSNNPIQNEGFYELGESIQGLEYCELILWSCEIKDLGMEEFAKELSKCQKLKQLNLVLWNNSITKRGCEALGQALLKLPQLSVLVIDLSKNRIEDDGVRFLAKAIHEMQQSLRELKLWIENVNCTCYGLRYVNRFLTSQRKLRSINLNFRSNQIGLNGMELLYNCFGEAVQLEEVKMILDHNPLGEKGVDTLFQGLQKLKQLQKLILSLESVQGTGGQVTVMLQSIRSWTGLKEMHVNFLKNQTDWGDELNLRNRLLEVQSTAKINIELKFINQQ</sequence>
<name>A0A8S1WVE5_PAROT</name>
<accession>A0A8S1WVE5</accession>
<comment type="caution">
    <text evidence="4">The sequence shown here is derived from an EMBL/GenBank/DDBJ whole genome shotgun (WGS) entry which is preliminary data.</text>
</comment>
<dbReference type="OMA" id="QIGLNGM"/>
<dbReference type="SMART" id="SM00368">
    <property type="entry name" value="LRR_RI"/>
    <property type="match status" value="5"/>
</dbReference>
<dbReference type="PROSITE" id="PS00108">
    <property type="entry name" value="PROTEIN_KINASE_ST"/>
    <property type="match status" value="1"/>
</dbReference>
<dbReference type="GO" id="GO:0048471">
    <property type="term" value="C:perinuclear region of cytoplasm"/>
    <property type="evidence" value="ECO:0007669"/>
    <property type="project" value="TreeGrafter"/>
</dbReference>
<dbReference type="GO" id="GO:0005096">
    <property type="term" value="F:GTPase activator activity"/>
    <property type="evidence" value="ECO:0007669"/>
    <property type="project" value="InterPro"/>
</dbReference>
<evidence type="ECO:0000256" key="2">
    <source>
        <dbReference type="ARBA" id="ARBA00022737"/>
    </source>
</evidence>
<dbReference type="Pfam" id="PF00069">
    <property type="entry name" value="Pkinase"/>
    <property type="match status" value="1"/>
</dbReference>
<dbReference type="GO" id="GO:0031267">
    <property type="term" value="F:small GTPase binding"/>
    <property type="evidence" value="ECO:0007669"/>
    <property type="project" value="TreeGrafter"/>
</dbReference>
<evidence type="ECO:0000313" key="5">
    <source>
        <dbReference type="Proteomes" id="UP000683925"/>
    </source>
</evidence>
<organism evidence="4 5">
    <name type="scientific">Paramecium octaurelia</name>
    <dbReference type="NCBI Taxonomy" id="43137"/>
    <lineage>
        <taxon>Eukaryota</taxon>
        <taxon>Sar</taxon>
        <taxon>Alveolata</taxon>
        <taxon>Ciliophora</taxon>
        <taxon>Intramacronucleata</taxon>
        <taxon>Oligohymenophorea</taxon>
        <taxon>Peniculida</taxon>
        <taxon>Parameciidae</taxon>
        <taxon>Paramecium</taxon>
    </lineage>
</organism>
<dbReference type="GO" id="GO:0004672">
    <property type="term" value="F:protein kinase activity"/>
    <property type="evidence" value="ECO:0007669"/>
    <property type="project" value="InterPro"/>
</dbReference>
<dbReference type="GO" id="GO:0005829">
    <property type="term" value="C:cytosol"/>
    <property type="evidence" value="ECO:0007669"/>
    <property type="project" value="TreeGrafter"/>
</dbReference>
<dbReference type="PANTHER" id="PTHR24113">
    <property type="entry name" value="RAN GTPASE-ACTIVATING PROTEIN 1"/>
    <property type="match status" value="1"/>
</dbReference>
<dbReference type="GO" id="GO:0005634">
    <property type="term" value="C:nucleus"/>
    <property type="evidence" value="ECO:0007669"/>
    <property type="project" value="TreeGrafter"/>
</dbReference>
<evidence type="ECO:0000313" key="4">
    <source>
        <dbReference type="EMBL" id="CAD8193302.1"/>
    </source>
</evidence>
<keyword evidence="2" id="KW-0677">Repeat</keyword>
<reference evidence="4" key="1">
    <citation type="submission" date="2021-01" db="EMBL/GenBank/DDBJ databases">
        <authorList>
            <consortium name="Genoscope - CEA"/>
            <person name="William W."/>
        </authorList>
    </citation>
    <scope>NUCLEOTIDE SEQUENCE</scope>
</reference>
<dbReference type="GO" id="GO:0005524">
    <property type="term" value="F:ATP binding"/>
    <property type="evidence" value="ECO:0007669"/>
    <property type="project" value="InterPro"/>
</dbReference>
<dbReference type="AlphaFoldDB" id="A0A8S1WVE5"/>